<dbReference type="AlphaFoldDB" id="A0A834PGK6"/>
<comment type="caution">
    <text evidence="1">The sequence shown here is derived from an EMBL/GenBank/DDBJ whole genome shotgun (WGS) entry which is preliminary data.</text>
</comment>
<gene>
    <name evidence="1" type="ORF">H0235_001725</name>
</gene>
<evidence type="ECO:0000313" key="2">
    <source>
        <dbReference type="Proteomes" id="UP000600918"/>
    </source>
</evidence>
<organism evidence="1 2">
    <name type="scientific">Vespula pensylvanica</name>
    <name type="common">Western yellow jacket</name>
    <name type="synonym">Wasp</name>
    <dbReference type="NCBI Taxonomy" id="30213"/>
    <lineage>
        <taxon>Eukaryota</taxon>
        <taxon>Metazoa</taxon>
        <taxon>Ecdysozoa</taxon>
        <taxon>Arthropoda</taxon>
        <taxon>Hexapoda</taxon>
        <taxon>Insecta</taxon>
        <taxon>Pterygota</taxon>
        <taxon>Neoptera</taxon>
        <taxon>Endopterygota</taxon>
        <taxon>Hymenoptera</taxon>
        <taxon>Apocrita</taxon>
        <taxon>Aculeata</taxon>
        <taxon>Vespoidea</taxon>
        <taxon>Vespidae</taxon>
        <taxon>Vespinae</taxon>
        <taxon>Vespula</taxon>
    </lineage>
</organism>
<evidence type="ECO:0000313" key="1">
    <source>
        <dbReference type="EMBL" id="KAF7439334.1"/>
    </source>
</evidence>
<keyword evidence="2" id="KW-1185">Reference proteome</keyword>
<name>A0A834PGK6_VESPE</name>
<dbReference type="Proteomes" id="UP000600918">
    <property type="component" value="Unassembled WGS sequence"/>
</dbReference>
<reference evidence="1" key="1">
    <citation type="journal article" date="2020" name="G3 (Bethesda)">
        <title>High-Quality Assemblies for Three Invasive Social Wasps from the &lt;i&gt;Vespula&lt;/i&gt; Genus.</title>
        <authorList>
            <person name="Harrop T.W.R."/>
            <person name="Guhlin J."/>
            <person name="McLaughlin G.M."/>
            <person name="Permina E."/>
            <person name="Stockwell P."/>
            <person name="Gilligan J."/>
            <person name="Le Lec M.F."/>
            <person name="Gruber M.A.M."/>
            <person name="Quinn O."/>
            <person name="Lovegrove M."/>
            <person name="Duncan E.J."/>
            <person name="Remnant E.J."/>
            <person name="Van Eeckhoven J."/>
            <person name="Graham B."/>
            <person name="Knapp R.A."/>
            <person name="Langford K.W."/>
            <person name="Kronenberg Z."/>
            <person name="Press M.O."/>
            <person name="Eacker S.M."/>
            <person name="Wilson-Rankin E.E."/>
            <person name="Purcell J."/>
            <person name="Lester P.J."/>
            <person name="Dearden P.K."/>
        </authorList>
    </citation>
    <scope>NUCLEOTIDE SEQUENCE</scope>
    <source>
        <strain evidence="1">Volc-1</strain>
    </source>
</reference>
<accession>A0A834PGK6</accession>
<proteinExistence type="predicted"/>
<protein>
    <submittedName>
        <fullName evidence="1">Uncharacterized protein</fullName>
    </submittedName>
</protein>
<dbReference type="EMBL" id="JACSDY010000001">
    <property type="protein sequence ID" value="KAF7439334.1"/>
    <property type="molecule type" value="Genomic_DNA"/>
</dbReference>
<sequence length="101" mass="10609">MVVTSDWKGLEMRSVTGSFVVADTIKTDGFTRLNFYINPSSSTPTAASAAAAAAAPATAQCPYSSVCYVGARRNSWSIRNSWMALVGWLGFALVGLDVAPA</sequence>